<proteinExistence type="predicted"/>
<keyword evidence="2" id="KW-1185">Reference proteome</keyword>
<reference evidence="1" key="1">
    <citation type="submission" date="2022-07" db="EMBL/GenBank/DDBJ databases">
        <title>Phylogenomic reconstructions and comparative analyses of Kickxellomycotina fungi.</title>
        <authorList>
            <person name="Reynolds N.K."/>
            <person name="Stajich J.E."/>
            <person name="Barry K."/>
            <person name="Grigoriev I.V."/>
            <person name="Crous P."/>
            <person name="Smith M.E."/>
        </authorList>
    </citation>
    <scope>NUCLEOTIDE SEQUENCE</scope>
    <source>
        <strain evidence="1">NRRL 1566</strain>
    </source>
</reference>
<feature type="non-terminal residue" evidence="1">
    <location>
        <position position="77"/>
    </location>
</feature>
<evidence type="ECO:0000313" key="1">
    <source>
        <dbReference type="EMBL" id="KAJ2844204.1"/>
    </source>
</evidence>
<dbReference type="EMBL" id="JANBUW010001153">
    <property type="protein sequence ID" value="KAJ2844204.1"/>
    <property type="molecule type" value="Genomic_DNA"/>
</dbReference>
<dbReference type="AlphaFoldDB" id="A0A9W8I4A1"/>
<evidence type="ECO:0000313" key="2">
    <source>
        <dbReference type="Proteomes" id="UP001139887"/>
    </source>
</evidence>
<accession>A0A9W8I4A1</accession>
<organism evidence="1 2">
    <name type="scientific">Coemansia brasiliensis</name>
    <dbReference type="NCBI Taxonomy" id="2650707"/>
    <lineage>
        <taxon>Eukaryota</taxon>
        <taxon>Fungi</taxon>
        <taxon>Fungi incertae sedis</taxon>
        <taxon>Zoopagomycota</taxon>
        <taxon>Kickxellomycotina</taxon>
        <taxon>Kickxellomycetes</taxon>
        <taxon>Kickxellales</taxon>
        <taxon>Kickxellaceae</taxon>
        <taxon>Coemansia</taxon>
    </lineage>
</organism>
<dbReference type="Proteomes" id="UP001139887">
    <property type="component" value="Unassembled WGS sequence"/>
</dbReference>
<name>A0A9W8I4A1_9FUNG</name>
<sequence length="77" mass="8541">MDIRPSSYIGIHSSDSSTKVLYVTEGVYHAVGYPSSFLVNKQAKDFIADSMDQDDYPLLYANSYEEDGTDNTASVYS</sequence>
<comment type="caution">
    <text evidence="1">The sequence shown here is derived from an EMBL/GenBank/DDBJ whole genome shotgun (WGS) entry which is preliminary data.</text>
</comment>
<protein>
    <submittedName>
        <fullName evidence="1">Uncharacterized protein</fullName>
    </submittedName>
</protein>
<gene>
    <name evidence="1" type="ORF">IWW36_005275</name>
</gene>